<dbReference type="RefSeq" id="WP_213555622.1">
    <property type="nucleotide sequence ID" value="NZ_JBHXAJ010000015.1"/>
</dbReference>
<organism evidence="2 3">
    <name type="scientific">Nocardia tengchongensis</name>
    <dbReference type="NCBI Taxonomy" id="2055889"/>
    <lineage>
        <taxon>Bacteria</taxon>
        <taxon>Bacillati</taxon>
        <taxon>Actinomycetota</taxon>
        <taxon>Actinomycetes</taxon>
        <taxon>Mycobacteriales</taxon>
        <taxon>Nocardiaceae</taxon>
        <taxon>Nocardia</taxon>
    </lineage>
</organism>
<keyword evidence="1" id="KW-0812">Transmembrane</keyword>
<evidence type="ECO:0000313" key="3">
    <source>
        <dbReference type="Proteomes" id="UP000683310"/>
    </source>
</evidence>
<accession>A0ABX8CM49</accession>
<dbReference type="Proteomes" id="UP000683310">
    <property type="component" value="Chromosome"/>
</dbReference>
<dbReference type="EMBL" id="CP074371">
    <property type="protein sequence ID" value="QVI19590.1"/>
    <property type="molecule type" value="Genomic_DNA"/>
</dbReference>
<sequence length="182" mass="19717">MGKLIAPLLERIPKWALVTLAATVIAAAVFAIGFAVGGHRAEPASASGSPASTSIGGLDLQQYCVSYGYDHVEGQSCQAAVDLGKACDWQYKQSGLHLTFSMNDPYSGMCFTPDQNAKGGIRDMLGYCRVTFPTSNEVRPAVVDRMTWVCQAPIDMQIACIWQYQSPKMEARKEGGTWICVK</sequence>
<keyword evidence="1" id="KW-1133">Transmembrane helix</keyword>
<keyword evidence="1" id="KW-0472">Membrane</keyword>
<feature type="transmembrane region" description="Helical" evidence="1">
    <location>
        <begin position="15"/>
        <end position="36"/>
    </location>
</feature>
<protein>
    <submittedName>
        <fullName evidence="2">Uncharacterized protein</fullName>
    </submittedName>
</protein>
<gene>
    <name evidence="2" type="ORF">KHQ06_24875</name>
</gene>
<name>A0ABX8CM49_9NOCA</name>
<reference evidence="2 3" key="1">
    <citation type="submission" date="2021-04" db="EMBL/GenBank/DDBJ databases">
        <title>Nocardia tengchongensis.</title>
        <authorList>
            <person name="Zhuang k."/>
            <person name="Ran Y."/>
            <person name="Li W."/>
        </authorList>
    </citation>
    <scope>NUCLEOTIDE SEQUENCE [LARGE SCALE GENOMIC DNA]</scope>
    <source>
        <strain evidence="2 3">CFH S0057</strain>
    </source>
</reference>
<evidence type="ECO:0000313" key="2">
    <source>
        <dbReference type="EMBL" id="QVI19590.1"/>
    </source>
</evidence>
<keyword evidence="3" id="KW-1185">Reference proteome</keyword>
<evidence type="ECO:0000256" key="1">
    <source>
        <dbReference type="SAM" id="Phobius"/>
    </source>
</evidence>
<proteinExistence type="predicted"/>